<dbReference type="RefSeq" id="WP_125478273.1">
    <property type="nucleotide sequence ID" value="NZ_RSFW01000002.1"/>
</dbReference>
<evidence type="ECO:0000259" key="1">
    <source>
        <dbReference type="PROSITE" id="PS50965"/>
    </source>
</evidence>
<reference evidence="3" key="1">
    <citation type="submission" date="2018-12" db="EMBL/GenBank/DDBJ databases">
        <title>Bacillus chawlae sp. nov., Bacillus glennii sp. nov., and Bacillus saganii sp. nov. Isolated from the Vehicle Assembly Building at Kennedy Space Center where the Viking Spacecraft were Assembled.</title>
        <authorList>
            <person name="Seuylemezian A."/>
            <person name="Vaishampayan P."/>
        </authorList>
    </citation>
    <scope>NUCLEOTIDE SEQUENCE [LARGE SCALE GENOMIC DNA]</scope>
    <source>
        <strain evidence="3">DSM 13966</strain>
    </source>
</reference>
<name>A0A427TY68_9BACI</name>
<evidence type="ECO:0000313" key="2">
    <source>
        <dbReference type="EMBL" id="RSD29401.1"/>
    </source>
</evidence>
<sequence>MTCAYSKAATFFQIDTLLISPHLSFIIDSKNIAGTIIFDHEFSQCIRIFNEKEVGIPNPFTQAQRHFRQLSQWLAEHKLPPLQFEYLVVIANSSTIIKSKGSHHHHNFRVVHADLLLSRLIDLEKRYPKGAFDMKEIKRIAKQLVKFHVPFKPNIFDIYSIHPDEIKKGVQCPQCMAIPMRKIHGTWYCPNCHKTSKTAHIHALSDYYFLYGQHITLRQFSDFLLFPSTKTKAASTHLISLNLPFTGTKKGRVYDLTPLIEK</sequence>
<dbReference type="PROSITE" id="PS50965">
    <property type="entry name" value="NERD"/>
    <property type="match status" value="1"/>
</dbReference>
<evidence type="ECO:0000313" key="3">
    <source>
        <dbReference type="Proteomes" id="UP000279911"/>
    </source>
</evidence>
<proteinExistence type="predicted"/>
<accession>A0A427TY68</accession>
<dbReference type="InterPro" id="IPR011528">
    <property type="entry name" value="NERD"/>
</dbReference>
<organism evidence="2 3">
    <name type="scientific">Mesobacillus subterraneus</name>
    <dbReference type="NCBI Taxonomy" id="285983"/>
    <lineage>
        <taxon>Bacteria</taxon>
        <taxon>Bacillati</taxon>
        <taxon>Bacillota</taxon>
        <taxon>Bacilli</taxon>
        <taxon>Bacillales</taxon>
        <taxon>Bacillaceae</taxon>
        <taxon>Mesobacillus</taxon>
    </lineage>
</organism>
<gene>
    <name evidence="2" type="ORF">EJA10_01785</name>
</gene>
<dbReference type="Proteomes" id="UP000279911">
    <property type="component" value="Unassembled WGS sequence"/>
</dbReference>
<protein>
    <submittedName>
        <fullName evidence="2">NERD domain-containing protein</fullName>
    </submittedName>
</protein>
<dbReference type="EMBL" id="RSFW01000002">
    <property type="protein sequence ID" value="RSD29401.1"/>
    <property type="molecule type" value="Genomic_DNA"/>
</dbReference>
<feature type="domain" description="NERD" evidence="1">
    <location>
        <begin position="1"/>
        <end position="93"/>
    </location>
</feature>
<comment type="caution">
    <text evidence="2">The sequence shown here is derived from an EMBL/GenBank/DDBJ whole genome shotgun (WGS) entry which is preliminary data.</text>
</comment>
<dbReference type="OrthoDB" id="569879at2"/>
<dbReference type="Pfam" id="PF08378">
    <property type="entry name" value="NERD"/>
    <property type="match status" value="1"/>
</dbReference>
<dbReference type="AlphaFoldDB" id="A0A427TY68"/>